<dbReference type="InterPro" id="IPR036390">
    <property type="entry name" value="WH_DNA-bd_sf"/>
</dbReference>
<dbReference type="PANTHER" id="PTHR33204:SF18">
    <property type="entry name" value="TRANSCRIPTIONAL REGULATORY PROTEIN"/>
    <property type="match status" value="1"/>
</dbReference>
<dbReference type="InterPro" id="IPR036388">
    <property type="entry name" value="WH-like_DNA-bd_sf"/>
</dbReference>
<evidence type="ECO:0000256" key="1">
    <source>
        <dbReference type="ARBA" id="ARBA00023015"/>
    </source>
</evidence>
<dbReference type="GO" id="GO:0003677">
    <property type="term" value="F:DNA binding"/>
    <property type="evidence" value="ECO:0007669"/>
    <property type="project" value="UniProtKB-KW"/>
</dbReference>
<dbReference type="EMBL" id="CP028858">
    <property type="protein sequence ID" value="AWB26618.1"/>
    <property type="molecule type" value="Genomic_DNA"/>
</dbReference>
<organism evidence="5 6">
    <name type="scientific">Halococcoides cellulosivorans</name>
    <dbReference type="NCBI Taxonomy" id="1679096"/>
    <lineage>
        <taxon>Archaea</taxon>
        <taxon>Methanobacteriati</taxon>
        <taxon>Methanobacteriota</taxon>
        <taxon>Stenosarchaea group</taxon>
        <taxon>Halobacteria</taxon>
        <taxon>Halobacteriales</taxon>
        <taxon>Haloarculaceae</taxon>
        <taxon>Halococcoides</taxon>
    </lineage>
</organism>
<evidence type="ECO:0000313" key="6">
    <source>
        <dbReference type="Proteomes" id="UP000244727"/>
    </source>
</evidence>
<accession>A0A2R4WYL4</accession>
<evidence type="ECO:0000259" key="4">
    <source>
        <dbReference type="PROSITE" id="PS51118"/>
    </source>
</evidence>
<dbReference type="GeneID" id="36511296"/>
<dbReference type="InterPro" id="IPR002577">
    <property type="entry name" value="HTH_HxlR"/>
</dbReference>
<dbReference type="RefSeq" id="WP_108380987.1">
    <property type="nucleotide sequence ID" value="NZ_CP028858.1"/>
</dbReference>
<reference evidence="5 6" key="1">
    <citation type="submission" date="2018-04" db="EMBL/GenBank/DDBJ databases">
        <title>Halococcoides cellulosivorans gen. nov., sp. nov., an extremely halophilic cellulose-utilizing haloarchaeon from hypersaline lakes.</title>
        <authorList>
            <person name="Sorokin D.Y."/>
            <person name="Toshchakov S.V."/>
            <person name="Samarov N.I."/>
            <person name="Korzhenkov A."/>
            <person name="Kublanov I.V."/>
        </authorList>
    </citation>
    <scope>NUCLEOTIDE SEQUENCE [LARGE SCALE GENOMIC DNA]</scope>
    <source>
        <strain evidence="5 6">HArcel1</strain>
    </source>
</reference>
<evidence type="ECO:0000256" key="2">
    <source>
        <dbReference type="ARBA" id="ARBA00023125"/>
    </source>
</evidence>
<dbReference type="PROSITE" id="PS51118">
    <property type="entry name" value="HTH_HXLR"/>
    <property type="match status" value="1"/>
</dbReference>
<dbReference type="SUPFAM" id="SSF46785">
    <property type="entry name" value="Winged helix' DNA-binding domain"/>
    <property type="match status" value="1"/>
</dbReference>
<keyword evidence="6" id="KW-1185">Reference proteome</keyword>
<dbReference type="Pfam" id="PF01638">
    <property type="entry name" value="HxlR"/>
    <property type="match status" value="1"/>
</dbReference>
<dbReference type="Gene3D" id="1.10.10.10">
    <property type="entry name" value="Winged helix-like DNA-binding domain superfamily/Winged helix DNA-binding domain"/>
    <property type="match status" value="1"/>
</dbReference>
<protein>
    <submittedName>
        <fullName evidence="5">Transcriptional regulator</fullName>
    </submittedName>
</protein>
<evidence type="ECO:0000256" key="3">
    <source>
        <dbReference type="ARBA" id="ARBA00023163"/>
    </source>
</evidence>
<keyword evidence="1" id="KW-0805">Transcription regulation</keyword>
<evidence type="ECO:0000313" key="5">
    <source>
        <dbReference type="EMBL" id="AWB26618.1"/>
    </source>
</evidence>
<name>A0A2R4WYL4_9EURY</name>
<dbReference type="AlphaFoldDB" id="A0A2R4WYL4"/>
<keyword evidence="3" id="KW-0804">Transcription</keyword>
<gene>
    <name evidence="5" type="ORF">HARCEL1_02275</name>
</gene>
<proteinExistence type="predicted"/>
<dbReference type="Proteomes" id="UP000244727">
    <property type="component" value="Chromosome"/>
</dbReference>
<dbReference type="PANTHER" id="PTHR33204">
    <property type="entry name" value="TRANSCRIPTIONAL REGULATOR, MARR FAMILY"/>
    <property type="match status" value="1"/>
</dbReference>
<keyword evidence="2" id="KW-0238">DNA-binding</keyword>
<sequence>MGDDRLAVWCAGEEWCPVTATATVIGKKWHPAIVHRLLAAEPLGFNALQAEVGGISGKVLSEALEDLEEKRIVERRVVEQKPVRVEYSLTDLGRSLEPVVAAMGEWGTRHLEDAADPENAVEAVTDR</sequence>
<feature type="domain" description="HTH hxlR-type" evidence="4">
    <location>
        <begin position="16"/>
        <end position="115"/>
    </location>
</feature>
<dbReference type="KEGG" id="harc:HARCEL1_02275"/>